<proteinExistence type="predicted"/>
<accession>A0AC61KZC2</accession>
<gene>
    <name evidence="1" type="ORF">C4B59_14655</name>
</gene>
<dbReference type="EMBL" id="PQXF01000050">
    <property type="protein sequence ID" value="PXF57755.1"/>
    <property type="molecule type" value="Genomic_DNA"/>
</dbReference>
<reference evidence="1" key="1">
    <citation type="submission" date="2018-01" db="EMBL/GenBank/DDBJ databases">
        <authorList>
            <person name="Krukenberg V."/>
        </authorList>
    </citation>
    <scope>NUCLEOTIDE SEQUENCE</scope>
    <source>
        <strain evidence="1">E20ANME2</strain>
    </source>
</reference>
<dbReference type="Proteomes" id="UP000248329">
    <property type="component" value="Unassembled WGS sequence"/>
</dbReference>
<organism evidence="1 2">
    <name type="scientific">Candidatus Methanogaster sp</name>
    <dbReference type="NCBI Taxonomy" id="3386292"/>
    <lineage>
        <taxon>Archaea</taxon>
        <taxon>Methanobacteriati</taxon>
        <taxon>Methanobacteriota</taxon>
        <taxon>Stenosarchaea group</taxon>
        <taxon>Methanomicrobia</taxon>
        <taxon>Methanosarcinales</taxon>
        <taxon>ANME-2 cluster</taxon>
        <taxon>Candidatus Methanogasteraceae</taxon>
        <taxon>Candidatus Methanogaster</taxon>
    </lineage>
</organism>
<evidence type="ECO:0000313" key="1">
    <source>
        <dbReference type="EMBL" id="PXF57755.1"/>
    </source>
</evidence>
<protein>
    <submittedName>
        <fullName evidence="1">Uncharacterized protein</fullName>
    </submittedName>
</protein>
<evidence type="ECO:0000313" key="2">
    <source>
        <dbReference type="Proteomes" id="UP000248329"/>
    </source>
</evidence>
<name>A0AC61KZC2_9EURY</name>
<sequence>MALGQTTSYLSSFLGRIFEDIVTEIALDNLPFKASGIGRWWNWRGDEIDLVAVNEWTREILFGEVNSTLSD</sequence>
<comment type="caution">
    <text evidence="1">The sequence shown here is derived from an EMBL/GenBank/DDBJ whole genome shotgun (WGS) entry which is preliminary data.</text>
</comment>